<dbReference type="CDD" id="cd07067">
    <property type="entry name" value="HP_PGM_like"/>
    <property type="match status" value="1"/>
</dbReference>
<dbReference type="InterPro" id="IPR013078">
    <property type="entry name" value="His_Pase_superF_clade-1"/>
</dbReference>
<dbReference type="RefSeq" id="WP_212141958.1">
    <property type="nucleotide sequence ID" value="NZ_JAGSSW010000004.1"/>
</dbReference>
<dbReference type="PANTHER" id="PTHR47623:SF1">
    <property type="entry name" value="OS09G0287300 PROTEIN"/>
    <property type="match status" value="1"/>
</dbReference>
<reference evidence="1 2" key="1">
    <citation type="submission" date="2021-04" db="EMBL/GenBank/DDBJ databases">
        <title>Molecular and phenotypic characterization and identification of bacterial isolates recovered from the Anatolian ground squirrels (Spermophilus xanthoprymnus) and which have the potential to form a new species in the Campylobacter genus.</title>
        <authorList>
            <person name="Aydin F."/>
            <person name="Abay S."/>
            <person name="Kayman T."/>
            <person name="Karakaya E."/>
            <person name="Mustak H.K."/>
            <person name="Mustak I.B."/>
            <person name="Bilgin N."/>
            <person name="Duzler A."/>
            <person name="Sahin O."/>
            <person name="Guran O."/>
            <person name="Saticioglu I.B."/>
        </authorList>
    </citation>
    <scope>NUCLEOTIDE SEQUENCE [LARGE SCALE GENOMIC DNA]</scope>
    <source>
        <strain evidence="2">faydin-G24</strain>
    </source>
</reference>
<organism evidence="1 2">
    <name type="scientific">Campylobacter anatolicus</name>
    <dbReference type="NCBI Taxonomy" id="2829105"/>
    <lineage>
        <taxon>Bacteria</taxon>
        <taxon>Pseudomonadati</taxon>
        <taxon>Campylobacterota</taxon>
        <taxon>Epsilonproteobacteria</taxon>
        <taxon>Campylobacterales</taxon>
        <taxon>Campylobacteraceae</taxon>
        <taxon>Campylobacter</taxon>
    </lineage>
</organism>
<dbReference type="InterPro" id="IPR029033">
    <property type="entry name" value="His_PPase_superfam"/>
</dbReference>
<dbReference type="EMBL" id="JAGSSW010000004">
    <property type="protein sequence ID" value="MBR8463941.1"/>
    <property type="molecule type" value="Genomic_DNA"/>
</dbReference>
<sequence>MSKIYFIRHAKAVKEDKDGEKDFMRKLSERGKDDTKVMSNELKKQNIKPDIIISSDAKRCEQTAKILADELKFKGKITFAHELYDIDFNDMLKFIKNIDEKYNEIFIIGHNPTTTQTAEFISNSSIDNIPTAGVFCIDLQECKLADVDEGCGRVVFFKYPKKYKK</sequence>
<comment type="caution">
    <text evidence="1">The sequence shown here is derived from an EMBL/GenBank/DDBJ whole genome shotgun (WGS) entry which is preliminary data.</text>
</comment>
<dbReference type="Pfam" id="PF00300">
    <property type="entry name" value="His_Phos_1"/>
    <property type="match status" value="1"/>
</dbReference>
<evidence type="ECO:0000313" key="1">
    <source>
        <dbReference type="EMBL" id="MBR8463941.1"/>
    </source>
</evidence>
<gene>
    <name evidence="1" type="ORF">KDD93_05045</name>
</gene>
<dbReference type="PANTHER" id="PTHR47623">
    <property type="entry name" value="OS09G0287300 PROTEIN"/>
    <property type="match status" value="1"/>
</dbReference>
<dbReference type="Gene3D" id="3.40.50.1240">
    <property type="entry name" value="Phosphoglycerate mutase-like"/>
    <property type="match status" value="1"/>
</dbReference>
<accession>A0ABS5HI53</accession>
<proteinExistence type="predicted"/>
<dbReference type="Proteomes" id="UP000682951">
    <property type="component" value="Unassembled WGS sequence"/>
</dbReference>
<keyword evidence="2" id="KW-1185">Reference proteome</keyword>
<evidence type="ECO:0000313" key="2">
    <source>
        <dbReference type="Proteomes" id="UP000682951"/>
    </source>
</evidence>
<dbReference type="SUPFAM" id="SSF53254">
    <property type="entry name" value="Phosphoglycerate mutase-like"/>
    <property type="match status" value="1"/>
</dbReference>
<protein>
    <submittedName>
        <fullName evidence="1">Histidine phosphatase family protein</fullName>
    </submittedName>
</protein>
<name>A0ABS5HI53_9BACT</name>